<evidence type="ECO:0000256" key="2">
    <source>
        <dbReference type="ARBA" id="ARBA00022670"/>
    </source>
</evidence>
<comment type="similarity">
    <text evidence="10">Belongs to the peptidase M48 family.</text>
</comment>
<feature type="domain" description="Peptidase M48" evidence="12">
    <location>
        <begin position="146"/>
        <end position="382"/>
    </location>
</feature>
<feature type="transmembrane region" description="Helical" evidence="11">
    <location>
        <begin position="110"/>
        <end position="128"/>
    </location>
</feature>
<dbReference type="EMBL" id="FMZK01000001">
    <property type="protein sequence ID" value="SDC22127.1"/>
    <property type="molecule type" value="Genomic_DNA"/>
</dbReference>
<keyword evidence="7 11" id="KW-1133">Transmembrane helix</keyword>
<keyword evidence="3 11" id="KW-0812">Transmembrane</keyword>
<dbReference type="InterPro" id="IPR001915">
    <property type="entry name" value="Peptidase_M48"/>
</dbReference>
<keyword evidence="6 10" id="KW-0862">Zinc</keyword>
<dbReference type="GO" id="GO:0046872">
    <property type="term" value="F:metal ion binding"/>
    <property type="evidence" value="ECO:0007669"/>
    <property type="project" value="UniProtKB-KW"/>
</dbReference>
<dbReference type="Gene3D" id="3.30.2010.10">
    <property type="entry name" value="Metalloproteases ('zincins'), catalytic domain"/>
    <property type="match status" value="1"/>
</dbReference>
<protein>
    <submittedName>
        <fullName evidence="13">Zn-dependent protease with chaperone function</fullName>
    </submittedName>
</protein>
<accession>A0A1G6JTV2</accession>
<dbReference type="STRING" id="67344.SAMN05216505_101809"/>
<evidence type="ECO:0000256" key="7">
    <source>
        <dbReference type="ARBA" id="ARBA00022989"/>
    </source>
</evidence>
<evidence type="ECO:0000259" key="12">
    <source>
        <dbReference type="Pfam" id="PF01435"/>
    </source>
</evidence>
<keyword evidence="9 11" id="KW-0472">Membrane</keyword>
<evidence type="ECO:0000256" key="5">
    <source>
        <dbReference type="ARBA" id="ARBA00022801"/>
    </source>
</evidence>
<evidence type="ECO:0000256" key="10">
    <source>
        <dbReference type="RuleBase" id="RU003983"/>
    </source>
</evidence>
<evidence type="ECO:0000313" key="14">
    <source>
        <dbReference type="Proteomes" id="UP000182100"/>
    </source>
</evidence>
<dbReference type="PANTHER" id="PTHR43221">
    <property type="entry name" value="PROTEASE HTPX"/>
    <property type="match status" value="1"/>
</dbReference>
<keyword evidence="4" id="KW-0479">Metal-binding</keyword>
<evidence type="ECO:0000256" key="9">
    <source>
        <dbReference type="ARBA" id="ARBA00023136"/>
    </source>
</evidence>
<sequence length="427" mass="46335">MRSATGETTRPCPQCGAGIRADNRFVDWCAACDWNVDPAGPEERPERLERMRRALARRHGEKLLAEVTTGGTPSPGRDAPALLAQAIALGVHGVTLALTAGGIWWVVSGWGGAGMVPGLFLLALAWPLRPRLPGLPEEGPLLHRAEAPELYALIDEVARVAGTRGVDVIAVDAEANAAVTTYGVRGRRLLVLGLPLWEILTPRQRIALLGHELGHYGHGDVRHGLVVGTAYRSLTTWRYYFTPIADPTPGEMVVNLFYVVPYSLLQGVLMLLDQLTLRAAQRAEYLADSVAARAGSTEAAVGLMDRLLVADSAAAVLRIEANRVRAARRGGRRTEDREGELWEHLAARMDAIPEHEYERRRRAGVLRGHSVDSTHPPTHLRRECLLAGGSVPAAVAVDGERERRIAAELADARSTVARKIVRDGFDG</sequence>
<evidence type="ECO:0000256" key="3">
    <source>
        <dbReference type="ARBA" id="ARBA00022692"/>
    </source>
</evidence>
<dbReference type="InterPro" id="IPR050083">
    <property type="entry name" value="HtpX_protease"/>
</dbReference>
<keyword evidence="5 10" id="KW-0378">Hydrolase</keyword>
<dbReference type="GO" id="GO:0006508">
    <property type="term" value="P:proteolysis"/>
    <property type="evidence" value="ECO:0007669"/>
    <property type="project" value="UniProtKB-KW"/>
</dbReference>
<keyword evidence="1" id="KW-1003">Cell membrane</keyword>
<evidence type="ECO:0000256" key="4">
    <source>
        <dbReference type="ARBA" id="ARBA00022723"/>
    </source>
</evidence>
<evidence type="ECO:0000256" key="1">
    <source>
        <dbReference type="ARBA" id="ARBA00022475"/>
    </source>
</evidence>
<reference evidence="14" key="1">
    <citation type="submission" date="2016-10" db="EMBL/GenBank/DDBJ databases">
        <authorList>
            <person name="Varghese N."/>
            <person name="Submissions S."/>
        </authorList>
    </citation>
    <scope>NUCLEOTIDE SEQUENCE [LARGE SCALE GENOMIC DNA]</scope>
    <source>
        <strain evidence="14">CGMCC 4.3504</strain>
    </source>
</reference>
<evidence type="ECO:0000256" key="11">
    <source>
        <dbReference type="SAM" id="Phobius"/>
    </source>
</evidence>
<proteinExistence type="inferred from homology"/>
<keyword evidence="2 10" id="KW-0645">Protease</keyword>
<keyword evidence="8 10" id="KW-0482">Metalloprotease</keyword>
<evidence type="ECO:0000256" key="6">
    <source>
        <dbReference type="ARBA" id="ARBA00022833"/>
    </source>
</evidence>
<dbReference type="Pfam" id="PF01435">
    <property type="entry name" value="Peptidase_M48"/>
    <property type="match status" value="1"/>
</dbReference>
<comment type="cofactor">
    <cofactor evidence="10">
        <name>Zn(2+)</name>
        <dbReference type="ChEBI" id="CHEBI:29105"/>
    </cofactor>
    <text evidence="10">Binds 1 zinc ion per subunit.</text>
</comment>
<dbReference type="GO" id="GO:0004222">
    <property type="term" value="F:metalloendopeptidase activity"/>
    <property type="evidence" value="ECO:0007669"/>
    <property type="project" value="InterPro"/>
</dbReference>
<dbReference type="CDD" id="cd07328">
    <property type="entry name" value="M48_Ste24p_like"/>
    <property type="match status" value="1"/>
</dbReference>
<dbReference type="PANTHER" id="PTHR43221:SF2">
    <property type="entry name" value="PROTEASE HTPX HOMOLOG"/>
    <property type="match status" value="1"/>
</dbReference>
<evidence type="ECO:0000313" key="13">
    <source>
        <dbReference type="EMBL" id="SDC22127.1"/>
    </source>
</evidence>
<name>A0A1G6JTV2_9ACTN</name>
<dbReference type="Proteomes" id="UP000182100">
    <property type="component" value="Unassembled WGS sequence"/>
</dbReference>
<organism evidence="13 14">
    <name type="scientific">Streptomyces prasinopilosus</name>
    <dbReference type="NCBI Taxonomy" id="67344"/>
    <lineage>
        <taxon>Bacteria</taxon>
        <taxon>Bacillati</taxon>
        <taxon>Actinomycetota</taxon>
        <taxon>Actinomycetes</taxon>
        <taxon>Kitasatosporales</taxon>
        <taxon>Streptomycetaceae</taxon>
        <taxon>Streptomyces</taxon>
    </lineage>
</organism>
<evidence type="ECO:0000256" key="8">
    <source>
        <dbReference type="ARBA" id="ARBA00023049"/>
    </source>
</evidence>
<dbReference type="AlphaFoldDB" id="A0A1G6JTV2"/>
<gene>
    <name evidence="13" type="ORF">SAMN05216505_101809</name>
</gene>
<keyword evidence="14" id="KW-1185">Reference proteome</keyword>